<name>A0A1U7U0G2_CARSF</name>
<dbReference type="GO" id="GO:0030317">
    <property type="term" value="P:flagellated sperm motility"/>
    <property type="evidence" value="ECO:0007669"/>
    <property type="project" value="TreeGrafter"/>
</dbReference>
<evidence type="ECO:0000256" key="7">
    <source>
        <dbReference type="ARBA" id="ARBA00023069"/>
    </source>
</evidence>
<organism evidence="18 19">
    <name type="scientific">Carlito syrichta</name>
    <name type="common">Philippine tarsier</name>
    <name type="synonym">Tarsius syrichta</name>
    <dbReference type="NCBI Taxonomy" id="1868482"/>
    <lineage>
        <taxon>Eukaryota</taxon>
        <taxon>Metazoa</taxon>
        <taxon>Chordata</taxon>
        <taxon>Craniata</taxon>
        <taxon>Vertebrata</taxon>
        <taxon>Euteleostomi</taxon>
        <taxon>Mammalia</taxon>
        <taxon>Eutheria</taxon>
        <taxon>Euarchontoglires</taxon>
        <taxon>Primates</taxon>
        <taxon>Haplorrhini</taxon>
        <taxon>Tarsiiformes</taxon>
        <taxon>Tarsiidae</taxon>
        <taxon>Carlito</taxon>
    </lineage>
</organism>
<evidence type="ECO:0000259" key="16">
    <source>
        <dbReference type="Pfam" id="PF22849"/>
    </source>
</evidence>
<evidence type="ECO:0000256" key="12">
    <source>
        <dbReference type="ARBA" id="ARBA00037793"/>
    </source>
</evidence>
<dbReference type="STRING" id="1868482.ENSTSYP00000020025"/>
<protein>
    <submittedName>
        <fullName evidence="19">Cation channel sperm-associated protein subunit epsilon</fullName>
    </submittedName>
</protein>
<dbReference type="PANTHER" id="PTHR33722">
    <property type="entry name" value="CATION CHANNEL SPERM-ASSOCIATED PROTEIN SUBUNIT DELTA-RELATED"/>
    <property type="match status" value="1"/>
</dbReference>
<dbReference type="Pfam" id="PF22850">
    <property type="entry name" value="CATSPERD-E_C"/>
    <property type="match status" value="1"/>
</dbReference>
<keyword evidence="4" id="KW-0732">Signal</keyword>
<evidence type="ECO:0000256" key="2">
    <source>
        <dbReference type="ARBA" id="ARBA00022475"/>
    </source>
</evidence>
<evidence type="ECO:0000256" key="1">
    <source>
        <dbReference type="ARBA" id="ARBA00010246"/>
    </source>
</evidence>
<keyword evidence="5" id="KW-0282">Flagellum</keyword>
<keyword evidence="18" id="KW-1185">Reference proteome</keyword>
<sequence>MATLGQKPTIYTILKRKVYVTLEPMKKGTWRIMVPITTEDLLKDIRGNRVTFHDCSIEDRLLLLTFPLLTIPDTPGFLPISSPTGSQLMASWDTCVVSSVVLVTNMETFQTNDSFRTWTRVRVPPNILSDDERQSVVDVSISRDGIFFLIHGILYFKSFHDFIRLGRISNLPDGGIIGIATRKWCWTKYLFKAIGRRSNMVVWTENEVYLGYIFLKFARIITTIELKTLLNLSSAATLTIHNVEYTGHPLEIAVLLNYCTICTLTKKILMVIYNEDTKQWAFQDFILDVPTDSFLVPYFTFSAMPGLLLWDKHRIYYYYNNFTITGILQTPAGNRNLSLLANDSIIHEVFLDYFGNILIKMENNMIFYSKINVRDMVRLHLWAENITRTFFFQTPSGQSYLLHVFDNGTLYVQEYPLRLEIESIGFKTKDKCPYTAFHNNVAGSFYLLDKGEVLTLWAQIVYPENVGLYTIVESYGPKILQEKHQIHYEIAFGYCTKTLILTFFQSINYEGVDDYFKLQDQNTGLVLVQFRPSAYSRRCPIAQRVFQIAVGCDAKKFIAVKGFSKKGCFRHDFSYVIEKSYLRHQPSKNLKVKYNWNEYGCPLRLDFTAKFQPLIQLFDDNGYVNDVEANFIVWEIHGRNDYSFNNTMKQSGCLNVAQTWKSMTEINKHLPLEEAWGPENYKHCFSYGIGKAGDLNQPYEIINISNNNHIFWPMSHSGMYVFRVKIVDPNYSFCNLTAIFAIETFGVIPSPGAYLVASFLFVLMLLFFSILVLSYFHYMRIYRRYIYDPLHKPRRKRKKN</sequence>
<keyword evidence="9" id="KW-1015">Disulfide bond</keyword>
<dbReference type="OrthoDB" id="5968869at2759"/>
<comment type="subcellular location">
    <subcellularLocation>
        <location evidence="12">Cell projection</location>
        <location evidence="12">Cilium</location>
        <location evidence="12">Flagellum membrane</location>
        <topology evidence="12">Single-pass type I membrane protein</topology>
    </subcellularLocation>
</comment>
<evidence type="ECO:0000313" key="19">
    <source>
        <dbReference type="RefSeq" id="XP_008063555.1"/>
    </source>
</evidence>
<keyword evidence="7" id="KW-0969">Cilium</keyword>
<dbReference type="InterPro" id="IPR053814">
    <property type="entry name" value="CATSPERD/E_C"/>
</dbReference>
<dbReference type="GO" id="GO:0097228">
    <property type="term" value="C:sperm principal piece"/>
    <property type="evidence" value="ECO:0007669"/>
    <property type="project" value="TreeGrafter"/>
</dbReference>
<evidence type="ECO:0000256" key="4">
    <source>
        <dbReference type="ARBA" id="ARBA00022729"/>
    </source>
</evidence>
<keyword evidence="3 13" id="KW-0812">Transmembrane</keyword>
<feature type="domain" description="CATSPERE beta-propeller" evidence="15">
    <location>
        <begin position="77"/>
        <end position="426"/>
    </location>
</feature>
<dbReference type="GO" id="GO:0036128">
    <property type="term" value="C:CatSper complex"/>
    <property type="evidence" value="ECO:0007669"/>
    <property type="project" value="InterPro"/>
</dbReference>
<dbReference type="InterPro" id="IPR053817">
    <property type="entry name" value="CATSPERE_NTD2"/>
</dbReference>
<accession>A0A1U7U0G2</accession>
<evidence type="ECO:0000256" key="9">
    <source>
        <dbReference type="ARBA" id="ARBA00023157"/>
    </source>
</evidence>
<keyword evidence="8 13" id="KW-0472">Membrane</keyword>
<keyword evidence="11" id="KW-0966">Cell projection</keyword>
<gene>
    <name evidence="19" type="primary">CATSPERE</name>
</gene>
<evidence type="ECO:0000313" key="18">
    <source>
        <dbReference type="Proteomes" id="UP000189704"/>
    </source>
</evidence>
<dbReference type="Proteomes" id="UP000189704">
    <property type="component" value="Unplaced"/>
</dbReference>
<feature type="domain" description="CATSPERE second N-terminal" evidence="14">
    <location>
        <begin position="1"/>
        <end position="35"/>
    </location>
</feature>
<evidence type="ECO:0000256" key="11">
    <source>
        <dbReference type="ARBA" id="ARBA00023273"/>
    </source>
</evidence>
<evidence type="ECO:0000259" key="15">
    <source>
        <dbReference type="Pfam" id="PF22844"/>
    </source>
</evidence>
<dbReference type="Pfam" id="PF22844">
    <property type="entry name" value="Beta-prop_CATSPERE"/>
    <property type="match status" value="1"/>
</dbReference>
<dbReference type="GeneID" id="103267786"/>
<dbReference type="InterPro" id="IPR053816">
    <property type="entry name" value="CATSPERE_beta-prop"/>
</dbReference>
<evidence type="ECO:0000256" key="3">
    <source>
        <dbReference type="ARBA" id="ARBA00022692"/>
    </source>
</evidence>
<dbReference type="InterPro" id="IPR028751">
    <property type="entry name" value="CATSPERD/E"/>
</dbReference>
<keyword evidence="2" id="KW-1003">Cell membrane</keyword>
<evidence type="ECO:0000259" key="14">
    <source>
        <dbReference type="Pfam" id="PF22843"/>
    </source>
</evidence>
<dbReference type="GO" id="GO:0048240">
    <property type="term" value="P:sperm capacitation"/>
    <property type="evidence" value="ECO:0007669"/>
    <property type="project" value="TreeGrafter"/>
</dbReference>
<comment type="similarity">
    <text evidence="1">Belongs to the CATSPERD family.</text>
</comment>
<evidence type="ECO:0000256" key="13">
    <source>
        <dbReference type="SAM" id="Phobius"/>
    </source>
</evidence>
<feature type="domain" description="CATSPERD/E C-terminal" evidence="17">
    <location>
        <begin position="573"/>
        <end position="775"/>
    </location>
</feature>
<keyword evidence="10" id="KW-0325">Glycoprotein</keyword>
<proteinExistence type="inferred from homology"/>
<evidence type="ECO:0000259" key="17">
    <source>
        <dbReference type="Pfam" id="PF22850"/>
    </source>
</evidence>
<dbReference type="RefSeq" id="XP_008063555.1">
    <property type="nucleotide sequence ID" value="XM_008065364.1"/>
</dbReference>
<evidence type="ECO:0000256" key="6">
    <source>
        <dbReference type="ARBA" id="ARBA00022989"/>
    </source>
</evidence>
<dbReference type="PANTHER" id="PTHR33722:SF3">
    <property type="entry name" value="CATION CHANNEL SPERM-ASSOCIATED AUXILIARY SUBUNIT EPSILON"/>
    <property type="match status" value="1"/>
</dbReference>
<keyword evidence="6 13" id="KW-1133">Transmembrane helix</keyword>
<feature type="transmembrane region" description="Helical" evidence="13">
    <location>
        <begin position="753"/>
        <end position="776"/>
    </location>
</feature>
<dbReference type="Pfam" id="PF22849">
    <property type="entry name" value="CATSPERE_Ig-like"/>
    <property type="match status" value="1"/>
</dbReference>
<evidence type="ECO:0000256" key="10">
    <source>
        <dbReference type="ARBA" id="ARBA00023180"/>
    </source>
</evidence>
<dbReference type="AlphaFoldDB" id="A0A1U7U0G2"/>
<reference evidence="19" key="1">
    <citation type="submission" date="2025-08" db="UniProtKB">
        <authorList>
            <consortium name="RefSeq"/>
        </authorList>
    </citation>
    <scope>IDENTIFICATION</scope>
</reference>
<dbReference type="CTD" id="257044"/>
<dbReference type="InterPro" id="IPR053815">
    <property type="entry name" value="CATSPERE_Ig-like"/>
</dbReference>
<dbReference type="KEGG" id="csyr:103267786"/>
<evidence type="ECO:0000256" key="8">
    <source>
        <dbReference type="ARBA" id="ARBA00023136"/>
    </source>
</evidence>
<feature type="domain" description="CATSPERE Ig-like" evidence="16">
    <location>
        <begin position="436"/>
        <end position="546"/>
    </location>
</feature>
<dbReference type="Pfam" id="PF22843">
    <property type="entry name" value="CATSPERE_NTD2"/>
    <property type="match status" value="1"/>
</dbReference>
<evidence type="ECO:0000256" key="5">
    <source>
        <dbReference type="ARBA" id="ARBA00022846"/>
    </source>
</evidence>